<organism evidence="2 3">
    <name type="scientific">Pholiota conissans</name>
    <dbReference type="NCBI Taxonomy" id="109636"/>
    <lineage>
        <taxon>Eukaryota</taxon>
        <taxon>Fungi</taxon>
        <taxon>Dikarya</taxon>
        <taxon>Basidiomycota</taxon>
        <taxon>Agaricomycotina</taxon>
        <taxon>Agaricomycetes</taxon>
        <taxon>Agaricomycetidae</taxon>
        <taxon>Agaricales</taxon>
        <taxon>Agaricineae</taxon>
        <taxon>Strophariaceae</taxon>
        <taxon>Pholiota</taxon>
    </lineage>
</organism>
<sequence>MGNSASKATRKYPSRADIPNLAARNGAKATRPEIPVQSSKLADSHRSEAIEKDAGDPDFLSNLSRLGPVRVDHHMQSDSNNTTRLFESRAKSEQAASVPTKNQLYAFVLSDLLDRRKAVRSRQELEKLANEFNIDVAKLESLARFVNSPSIDKATIRPIAGKSEEDGFMVEAVWIEPQVGHAS</sequence>
<comment type="caution">
    <text evidence="2">The sequence shown here is derived from an EMBL/GenBank/DDBJ whole genome shotgun (WGS) entry which is preliminary data.</text>
</comment>
<keyword evidence="3" id="KW-1185">Reference proteome</keyword>
<evidence type="ECO:0000313" key="3">
    <source>
        <dbReference type="Proteomes" id="UP000807469"/>
    </source>
</evidence>
<feature type="region of interest" description="Disordered" evidence="1">
    <location>
        <begin position="73"/>
        <end position="97"/>
    </location>
</feature>
<proteinExistence type="predicted"/>
<gene>
    <name evidence="2" type="ORF">BDN70DRAFT_159988</name>
</gene>
<dbReference type="EMBL" id="MU155288">
    <property type="protein sequence ID" value="KAF9476596.1"/>
    <property type="molecule type" value="Genomic_DNA"/>
</dbReference>
<accession>A0A9P5YZ88</accession>
<dbReference type="OrthoDB" id="4085451at2759"/>
<protein>
    <submittedName>
        <fullName evidence="2">Uncharacterized protein</fullName>
    </submittedName>
</protein>
<name>A0A9P5YZ88_9AGAR</name>
<evidence type="ECO:0000256" key="1">
    <source>
        <dbReference type="SAM" id="MobiDB-lite"/>
    </source>
</evidence>
<dbReference type="AlphaFoldDB" id="A0A9P5YZ88"/>
<dbReference type="Proteomes" id="UP000807469">
    <property type="component" value="Unassembled WGS sequence"/>
</dbReference>
<feature type="compositionally biased region" description="Basic and acidic residues" evidence="1">
    <location>
        <begin position="42"/>
        <end position="55"/>
    </location>
</feature>
<reference evidence="2" key="1">
    <citation type="submission" date="2020-11" db="EMBL/GenBank/DDBJ databases">
        <authorList>
            <consortium name="DOE Joint Genome Institute"/>
            <person name="Ahrendt S."/>
            <person name="Riley R."/>
            <person name="Andreopoulos W."/>
            <person name="Labutti K."/>
            <person name="Pangilinan J."/>
            <person name="Ruiz-Duenas F.J."/>
            <person name="Barrasa J.M."/>
            <person name="Sanchez-Garcia M."/>
            <person name="Camarero S."/>
            <person name="Miyauchi S."/>
            <person name="Serrano A."/>
            <person name="Linde D."/>
            <person name="Babiker R."/>
            <person name="Drula E."/>
            <person name="Ayuso-Fernandez I."/>
            <person name="Pacheco R."/>
            <person name="Padilla G."/>
            <person name="Ferreira P."/>
            <person name="Barriuso J."/>
            <person name="Kellner H."/>
            <person name="Castanera R."/>
            <person name="Alfaro M."/>
            <person name="Ramirez L."/>
            <person name="Pisabarro A.G."/>
            <person name="Kuo A."/>
            <person name="Tritt A."/>
            <person name="Lipzen A."/>
            <person name="He G."/>
            <person name="Yan M."/>
            <person name="Ng V."/>
            <person name="Cullen D."/>
            <person name="Martin F."/>
            <person name="Rosso M.-N."/>
            <person name="Henrissat B."/>
            <person name="Hibbett D."/>
            <person name="Martinez A.T."/>
            <person name="Grigoriev I.V."/>
        </authorList>
    </citation>
    <scope>NUCLEOTIDE SEQUENCE</scope>
    <source>
        <strain evidence="2">CIRM-BRFM 674</strain>
    </source>
</reference>
<feature type="region of interest" description="Disordered" evidence="1">
    <location>
        <begin position="1"/>
        <end position="61"/>
    </location>
</feature>
<evidence type="ECO:0000313" key="2">
    <source>
        <dbReference type="EMBL" id="KAF9476596.1"/>
    </source>
</evidence>